<proteinExistence type="predicted"/>
<sequence length="338" mass="36241">MSAQQRAILVQSTNAPFVLGTSEVPSPAEGEVLIKTMAIALNPADWIQRDYVFPAERYPLILGNDVAGIVESVGQGVEGFEKGDRVFGRTGKGGFQQYTTLSTTGFLAPIPENISFDEAVTIPLTFTTACLGLFAEAPMGLSLNPTFSLNAKHEGQSALIIGASTTVGQFGVQLLKVLGFSKIAVYASKAHFEYLRQLGATECTDRREVPLEALPAALSARVNVVHHTVDPLALNTAYDCVVEGGGIATCQPNAPIDRDVESKNVRIIGRIPDPALMAIFLQSEPTVARYVLEMLKRGLIKPPRYEVLENGIEGIIGGLEKMEKGEVSGVKLVAHPHD</sequence>
<accession>A0AAW0EEW4</accession>
<dbReference type="Proteomes" id="UP001362999">
    <property type="component" value="Unassembled WGS sequence"/>
</dbReference>
<evidence type="ECO:0000313" key="3">
    <source>
        <dbReference type="Proteomes" id="UP001362999"/>
    </source>
</evidence>
<feature type="domain" description="Enoyl reductase (ER)" evidence="1">
    <location>
        <begin position="12"/>
        <end position="334"/>
    </location>
</feature>
<dbReference type="InterPro" id="IPR036291">
    <property type="entry name" value="NAD(P)-bd_dom_sf"/>
</dbReference>
<keyword evidence="3" id="KW-1185">Reference proteome</keyword>
<organism evidence="2 3">
    <name type="scientific">Favolaschia claudopus</name>
    <dbReference type="NCBI Taxonomy" id="2862362"/>
    <lineage>
        <taxon>Eukaryota</taxon>
        <taxon>Fungi</taxon>
        <taxon>Dikarya</taxon>
        <taxon>Basidiomycota</taxon>
        <taxon>Agaricomycotina</taxon>
        <taxon>Agaricomycetes</taxon>
        <taxon>Agaricomycetidae</taxon>
        <taxon>Agaricales</taxon>
        <taxon>Marasmiineae</taxon>
        <taxon>Mycenaceae</taxon>
        <taxon>Favolaschia</taxon>
    </lineage>
</organism>
<dbReference type="EMBL" id="JAWWNJ010000002">
    <property type="protein sequence ID" value="KAK7062162.1"/>
    <property type="molecule type" value="Genomic_DNA"/>
</dbReference>
<dbReference type="Gene3D" id="3.40.50.720">
    <property type="entry name" value="NAD(P)-binding Rossmann-like Domain"/>
    <property type="match status" value="1"/>
</dbReference>
<dbReference type="InterPro" id="IPR013154">
    <property type="entry name" value="ADH-like_N"/>
</dbReference>
<dbReference type="SUPFAM" id="SSF50129">
    <property type="entry name" value="GroES-like"/>
    <property type="match status" value="1"/>
</dbReference>
<gene>
    <name evidence="2" type="ORF">R3P38DRAFT_2494083</name>
</gene>
<evidence type="ECO:0000259" key="1">
    <source>
        <dbReference type="SMART" id="SM00829"/>
    </source>
</evidence>
<dbReference type="Pfam" id="PF08240">
    <property type="entry name" value="ADH_N"/>
    <property type="match status" value="1"/>
</dbReference>
<dbReference type="PANTHER" id="PTHR45348:SF2">
    <property type="entry name" value="ZINC-TYPE ALCOHOL DEHYDROGENASE-LIKE PROTEIN C2E1P3.01"/>
    <property type="match status" value="1"/>
</dbReference>
<dbReference type="Pfam" id="PF00107">
    <property type="entry name" value="ADH_zinc_N"/>
    <property type="match status" value="1"/>
</dbReference>
<dbReference type="InterPro" id="IPR047122">
    <property type="entry name" value="Trans-enoyl_RdTase-like"/>
</dbReference>
<dbReference type="GO" id="GO:0016651">
    <property type="term" value="F:oxidoreductase activity, acting on NAD(P)H"/>
    <property type="evidence" value="ECO:0007669"/>
    <property type="project" value="InterPro"/>
</dbReference>
<dbReference type="AlphaFoldDB" id="A0AAW0EEW4"/>
<dbReference type="SMART" id="SM00829">
    <property type="entry name" value="PKS_ER"/>
    <property type="match status" value="1"/>
</dbReference>
<dbReference type="CDD" id="cd08249">
    <property type="entry name" value="enoyl_reductase_like"/>
    <property type="match status" value="1"/>
</dbReference>
<reference evidence="2 3" key="1">
    <citation type="journal article" date="2024" name="J Genomics">
        <title>Draft genome sequencing and assembly of Favolaschia claudopus CIRM-BRFM 2984 isolated from oak limbs.</title>
        <authorList>
            <person name="Navarro D."/>
            <person name="Drula E."/>
            <person name="Chaduli D."/>
            <person name="Cazenave R."/>
            <person name="Ahrendt S."/>
            <person name="Wang J."/>
            <person name="Lipzen A."/>
            <person name="Daum C."/>
            <person name="Barry K."/>
            <person name="Grigoriev I.V."/>
            <person name="Favel A."/>
            <person name="Rosso M.N."/>
            <person name="Martin F."/>
        </authorList>
    </citation>
    <scope>NUCLEOTIDE SEQUENCE [LARGE SCALE GENOMIC DNA]</scope>
    <source>
        <strain evidence="2 3">CIRM-BRFM 2984</strain>
    </source>
</reference>
<evidence type="ECO:0000313" key="2">
    <source>
        <dbReference type="EMBL" id="KAK7062162.1"/>
    </source>
</evidence>
<dbReference type="InterPro" id="IPR011032">
    <property type="entry name" value="GroES-like_sf"/>
</dbReference>
<dbReference type="SUPFAM" id="SSF51735">
    <property type="entry name" value="NAD(P)-binding Rossmann-fold domains"/>
    <property type="match status" value="1"/>
</dbReference>
<dbReference type="InterPro" id="IPR013149">
    <property type="entry name" value="ADH-like_C"/>
</dbReference>
<dbReference type="PANTHER" id="PTHR45348">
    <property type="entry name" value="HYPOTHETICAL OXIDOREDUCTASE (EUROFUNG)"/>
    <property type="match status" value="1"/>
</dbReference>
<dbReference type="InterPro" id="IPR020843">
    <property type="entry name" value="ER"/>
</dbReference>
<dbReference type="Gene3D" id="3.90.180.10">
    <property type="entry name" value="Medium-chain alcohol dehydrogenases, catalytic domain"/>
    <property type="match status" value="1"/>
</dbReference>
<protein>
    <submittedName>
        <fullName evidence="2">GroES-like protein</fullName>
    </submittedName>
</protein>
<comment type="caution">
    <text evidence="2">The sequence shown here is derived from an EMBL/GenBank/DDBJ whole genome shotgun (WGS) entry which is preliminary data.</text>
</comment>
<name>A0AAW0EEW4_9AGAR</name>